<evidence type="ECO:0000313" key="1">
    <source>
        <dbReference type="EMBL" id="NOE17316.1"/>
    </source>
</evidence>
<name>A0AA90YYE2_9RHOB</name>
<dbReference type="InterPro" id="IPR045516">
    <property type="entry name" value="DUF6477"/>
</dbReference>
<sequence length="99" mass="11297">MQDLMTMIATLRRPRMLARAARFGARDYNRDRHLQRILGYGSLPGSGQALLRLLEMEKDVNELRKEDDAAYSLVRHLDLLIALLGEAQLYQASRASVLQ</sequence>
<organism evidence="1 2">
    <name type="scientific">Ruegeria atlantica</name>
    <dbReference type="NCBI Taxonomy" id="81569"/>
    <lineage>
        <taxon>Bacteria</taxon>
        <taxon>Pseudomonadati</taxon>
        <taxon>Pseudomonadota</taxon>
        <taxon>Alphaproteobacteria</taxon>
        <taxon>Rhodobacterales</taxon>
        <taxon>Roseobacteraceae</taxon>
        <taxon>Ruegeria</taxon>
    </lineage>
</organism>
<dbReference type="AlphaFoldDB" id="A0AA90YYE2"/>
<evidence type="ECO:0000313" key="2">
    <source>
        <dbReference type="Proteomes" id="UP000597886"/>
    </source>
</evidence>
<proteinExistence type="predicted"/>
<dbReference type="EMBL" id="WVRA01000001">
    <property type="protein sequence ID" value="NOE17316.1"/>
    <property type="molecule type" value="Genomic_DNA"/>
</dbReference>
<protein>
    <submittedName>
        <fullName evidence="1">Uncharacterized protein</fullName>
    </submittedName>
</protein>
<gene>
    <name evidence="1" type="ORF">GS634_04175</name>
</gene>
<dbReference type="Pfam" id="PF20083">
    <property type="entry name" value="DUF6477"/>
    <property type="match status" value="1"/>
</dbReference>
<dbReference type="Proteomes" id="UP000597886">
    <property type="component" value="Unassembled WGS sequence"/>
</dbReference>
<comment type="caution">
    <text evidence="1">The sequence shown here is derived from an EMBL/GenBank/DDBJ whole genome shotgun (WGS) entry which is preliminary data.</text>
</comment>
<reference evidence="1" key="1">
    <citation type="submission" date="2019-12" db="EMBL/GenBank/DDBJ databases">
        <title>Ruegeria JWLKs population differentiation of coral mucus and skeleton niches.</title>
        <authorList>
            <person name="Luo D."/>
        </authorList>
    </citation>
    <scope>NUCLEOTIDE SEQUENCE</scope>
    <source>
        <strain evidence="1">HKCCD6181</strain>
    </source>
</reference>
<dbReference type="RefSeq" id="WP_171204662.1">
    <property type="nucleotide sequence ID" value="NZ_WVRA01000001.1"/>
</dbReference>
<accession>A0AA90YYE2</accession>